<evidence type="ECO:0000313" key="5">
    <source>
        <dbReference type="EMBL" id="SCC48953.1"/>
    </source>
</evidence>
<dbReference type="EMBL" id="FMAR01000010">
    <property type="protein sequence ID" value="SCC48953.1"/>
    <property type="molecule type" value="Genomic_DNA"/>
</dbReference>
<dbReference type="CDD" id="cd08023">
    <property type="entry name" value="GH16_laminarinase_like"/>
    <property type="match status" value="1"/>
</dbReference>
<keyword evidence="5" id="KW-0378">Hydrolase</keyword>
<gene>
    <name evidence="5" type="ORF">GA0116948_110144</name>
</gene>
<dbReference type="InterPro" id="IPR050546">
    <property type="entry name" value="Glycosyl_Hydrlase_16"/>
</dbReference>
<dbReference type="RefSeq" id="WP_089713507.1">
    <property type="nucleotide sequence ID" value="NZ_FMAR01000010.1"/>
</dbReference>
<evidence type="ECO:0000259" key="4">
    <source>
        <dbReference type="PROSITE" id="PS51762"/>
    </source>
</evidence>
<evidence type="ECO:0000313" key="6">
    <source>
        <dbReference type="Proteomes" id="UP000242818"/>
    </source>
</evidence>
<dbReference type="PANTHER" id="PTHR10963:SF55">
    <property type="entry name" value="GLYCOSIDE HYDROLASE FAMILY 16 PROTEIN"/>
    <property type="match status" value="1"/>
</dbReference>
<feature type="signal peptide" evidence="3">
    <location>
        <begin position="1"/>
        <end position="20"/>
    </location>
</feature>
<reference evidence="5 6" key="1">
    <citation type="submission" date="2016-08" db="EMBL/GenBank/DDBJ databases">
        <authorList>
            <person name="Seilhamer J.J."/>
        </authorList>
    </citation>
    <scope>NUCLEOTIDE SEQUENCE [LARGE SCALE GENOMIC DNA]</scope>
    <source>
        <strain evidence="5 6">A37T2</strain>
    </source>
</reference>
<dbReference type="PROSITE" id="PS51257">
    <property type="entry name" value="PROKAR_LIPOPROTEIN"/>
    <property type="match status" value="1"/>
</dbReference>
<proteinExistence type="inferred from homology"/>
<feature type="domain" description="GH16" evidence="4">
    <location>
        <begin position="41"/>
        <end position="286"/>
    </location>
</feature>
<dbReference type="PANTHER" id="PTHR10963">
    <property type="entry name" value="GLYCOSYL HYDROLASE-RELATED"/>
    <property type="match status" value="1"/>
</dbReference>
<feature type="chain" id="PRO_5008691506" evidence="3">
    <location>
        <begin position="21"/>
        <end position="286"/>
    </location>
</feature>
<dbReference type="InterPro" id="IPR000757">
    <property type="entry name" value="Beta-glucanase-like"/>
</dbReference>
<dbReference type="PROSITE" id="PS51762">
    <property type="entry name" value="GH16_2"/>
    <property type="match status" value="1"/>
</dbReference>
<dbReference type="Pfam" id="PF00722">
    <property type="entry name" value="Glyco_hydro_16"/>
    <property type="match status" value="1"/>
</dbReference>
<dbReference type="InterPro" id="IPR013320">
    <property type="entry name" value="ConA-like_dom_sf"/>
</dbReference>
<evidence type="ECO:0000256" key="2">
    <source>
        <dbReference type="SAM" id="MobiDB-lite"/>
    </source>
</evidence>
<dbReference type="Gene3D" id="2.60.120.200">
    <property type="match status" value="1"/>
</dbReference>
<keyword evidence="3" id="KW-0732">Signal</keyword>
<feature type="region of interest" description="Disordered" evidence="2">
    <location>
        <begin position="25"/>
        <end position="47"/>
    </location>
</feature>
<evidence type="ECO:0000256" key="1">
    <source>
        <dbReference type="ARBA" id="ARBA00006865"/>
    </source>
</evidence>
<name>A0A1C4EZT6_9BACT</name>
<dbReference type="GO" id="GO:0005975">
    <property type="term" value="P:carbohydrate metabolic process"/>
    <property type="evidence" value="ECO:0007669"/>
    <property type="project" value="InterPro"/>
</dbReference>
<organism evidence="5 6">
    <name type="scientific">Chitinophaga costaii</name>
    <dbReference type="NCBI Taxonomy" id="1335309"/>
    <lineage>
        <taxon>Bacteria</taxon>
        <taxon>Pseudomonadati</taxon>
        <taxon>Bacteroidota</taxon>
        <taxon>Chitinophagia</taxon>
        <taxon>Chitinophagales</taxon>
        <taxon>Chitinophagaceae</taxon>
        <taxon>Chitinophaga</taxon>
    </lineage>
</organism>
<dbReference type="Proteomes" id="UP000242818">
    <property type="component" value="Unassembled WGS sequence"/>
</dbReference>
<comment type="similarity">
    <text evidence="1">Belongs to the glycosyl hydrolase 16 family.</text>
</comment>
<dbReference type="GO" id="GO:0004553">
    <property type="term" value="F:hydrolase activity, hydrolyzing O-glycosyl compounds"/>
    <property type="evidence" value="ECO:0007669"/>
    <property type="project" value="InterPro"/>
</dbReference>
<keyword evidence="6" id="KW-1185">Reference proteome</keyword>
<evidence type="ECO:0000256" key="3">
    <source>
        <dbReference type="SAM" id="SignalP"/>
    </source>
</evidence>
<dbReference type="STRING" id="1335309.GA0116948_110144"/>
<protein>
    <submittedName>
        <fullName evidence="5">Glycosyl hydrolases family 16</fullName>
    </submittedName>
</protein>
<sequence>MKILCILPLLLFTVAIIACSGQKRDAISSGGNVKPTPPQDKGWTFEPTPVWRDEFDTDGLPDARKWGYDLGGSGWGNHELEDYTSSISNAYVKDGLLHITARKEASNGRDYTSARLVTAHKGDWLYGRFEIKAKLPAGTGSWPAIWMLPTDWAYGSWPKSGEIDIMEQVGYDPNNIHISAHCEKYYFKTNTQQTATKVIPTAITGFHLYRLDWTPTALRGYIDDELVLTVQNEGAGYTVWPFDKRFHLLLNLAIGGDWGGAQGVDDPIFPVTMEVDYVRVYKMTDK</sequence>
<dbReference type="AlphaFoldDB" id="A0A1C4EZT6"/>
<accession>A0A1C4EZT6</accession>
<dbReference type="SUPFAM" id="SSF49899">
    <property type="entry name" value="Concanavalin A-like lectins/glucanases"/>
    <property type="match status" value="1"/>
</dbReference>
<dbReference type="OrthoDB" id="9809583at2"/>